<name>A0ACC7LU81_9PSED</name>
<accession>A0ACC7LU81</accession>
<organism evidence="1 2">
    <name type="scientific">Pseudomonas caricapapayae</name>
    <dbReference type="NCBI Taxonomy" id="46678"/>
    <lineage>
        <taxon>Bacteria</taxon>
        <taxon>Pseudomonadati</taxon>
        <taxon>Pseudomonadota</taxon>
        <taxon>Gammaproteobacteria</taxon>
        <taxon>Pseudomonadales</taxon>
        <taxon>Pseudomonadaceae</taxon>
        <taxon>Pseudomonas</taxon>
    </lineage>
</organism>
<protein>
    <submittedName>
        <fullName evidence="1">LPS O-antigen chain length determinant protein WzzB</fullName>
    </submittedName>
</protein>
<evidence type="ECO:0000313" key="1">
    <source>
        <dbReference type="EMBL" id="MFJ1338368.1"/>
    </source>
</evidence>
<proteinExistence type="predicted"/>
<dbReference type="EMBL" id="JBIUGF010000022">
    <property type="protein sequence ID" value="MFJ1338368.1"/>
    <property type="molecule type" value="Genomic_DNA"/>
</dbReference>
<reference evidence="1" key="1">
    <citation type="submission" date="2024-10" db="EMBL/GenBank/DDBJ databases">
        <title>Aeromonas and Pseudomonas from the Cagarras Archipelago, Rio de Janeiro, Brazil.</title>
        <authorList>
            <person name="Canellas A.L.B."/>
            <person name="Laport M.S."/>
        </authorList>
    </citation>
    <scope>NUCLEOTIDE SEQUENCE</scope>
    <source>
        <strain evidence="1">ACP-7</strain>
    </source>
</reference>
<comment type="caution">
    <text evidence="1">The sequence shown here is derived from an EMBL/GenBank/DDBJ whole genome shotgun (WGS) entry which is preliminary data.</text>
</comment>
<dbReference type="Proteomes" id="UP001615411">
    <property type="component" value="Unassembled WGS sequence"/>
</dbReference>
<sequence>MRNESERRVGDDEIDLVELLGRLWKQRLLIIVTAVIVTGGAVAYALLATPIYEAKVVVQPPSQSNISQLNYGRGGDSGLAMLSVKDVYDVYLRNLLSESLRREFFRKVYLPSLPESERQGSQDDLFNRLNNSLSVAVTSKGTPNQYFVMAKLPNAEQAAQWVVQYVQMAGEHAKREVIKDVRGDVMVKASNLEQHITASRESARKQREDQIVQLTEALKVADSIGLEKPPIISNDLSSELTAAMDGSLTYMRGSKALRAEIENLRNRASDDPFIDKLRVRQEAMEFYRTLSTDPGVIEVYRQDGAIELPDKPVEPKKRIIVVLGAVGGLMLGVMLALFRNVWSGASRWKKADR</sequence>
<keyword evidence="2" id="KW-1185">Reference proteome</keyword>
<gene>
    <name evidence="1" type="ORF">ACIKP7_09555</name>
</gene>
<evidence type="ECO:0000313" key="2">
    <source>
        <dbReference type="Proteomes" id="UP001615411"/>
    </source>
</evidence>